<dbReference type="Pfam" id="PF01464">
    <property type="entry name" value="SLT"/>
    <property type="match status" value="1"/>
</dbReference>
<sequence>MKKSDKSAPLKKEHPDSLVEVPIDRTPGRLAGRSRGGGDAEPEVKEKVVDLIKESAARNKLTTRETAIAIAIARAESGFNPDAANPRSSAGGVGQFLNDTGKAYGVLDGKNRFNAEKNIEAMTLHLLENKRYAMGKTEDYLYKYHHDGYKGERGGLDISHQKVMPYVDQIEKALKSGASSKQILAEISAREKHLSAHGPEPMEYQKVVRVRGQDLYPEQDGKAAAKVAKIGQTAATVNPSEPVAEKLEKASAGVTKPAKEKVSKTESAVENGLDSFKQELGKFSEMMKGLDKKFSKELADATNSISKVAGAIKEVGTQVEKIVGLVSDKDHAPSKPNPKPKQDHDHKHEHDHSHAKPAKAAKQSAQAIVDIPEIKFVAATELTVKDAHKGKLDGQAFGGGKTEQGMIDLARAVQGTLGDKLERFTGFNDAYHAKHATSSKHAQGLAMDFTLKHAKDNKVVSAQIQQIGRDFGIELFVNNEYIKDSKHKTAPHIHVGFRSSKDAQKFAEIAAMPADEREALLTANRAKQEQALQAKQAKAHDAPLTGAAHIERETPKPPTKPEPKADAKPEPKPDAQPAPRPGGM</sequence>
<feature type="compositionally biased region" description="Pro residues" evidence="1">
    <location>
        <begin position="574"/>
        <end position="584"/>
    </location>
</feature>
<feature type="compositionally biased region" description="Basic and acidic residues" evidence="1">
    <location>
        <begin position="36"/>
        <end position="45"/>
    </location>
</feature>
<name>A0ABT7DUP3_9NEIS</name>
<dbReference type="SUPFAM" id="SSF53955">
    <property type="entry name" value="Lysozyme-like"/>
    <property type="match status" value="1"/>
</dbReference>
<protein>
    <submittedName>
        <fullName evidence="3">Transglycosylase SLT domain-containing protein</fullName>
    </submittedName>
</protein>
<evidence type="ECO:0000256" key="1">
    <source>
        <dbReference type="SAM" id="MobiDB-lite"/>
    </source>
</evidence>
<dbReference type="Proteomes" id="UP001172778">
    <property type="component" value="Unassembled WGS sequence"/>
</dbReference>
<feature type="region of interest" description="Disordered" evidence="1">
    <location>
        <begin position="326"/>
        <end position="363"/>
    </location>
</feature>
<feature type="region of interest" description="Disordered" evidence="1">
    <location>
        <begin position="1"/>
        <end position="45"/>
    </location>
</feature>
<reference evidence="3" key="1">
    <citation type="submission" date="2023-03" db="EMBL/GenBank/DDBJ databases">
        <title>Chitinimonas shenzhenensis gen. nov., sp. nov., a novel member of family Burkholderiaceae isolated from activated sludge collected in Shen Zhen, China.</title>
        <authorList>
            <person name="Wang X."/>
        </authorList>
    </citation>
    <scope>NUCLEOTIDE SEQUENCE</scope>
    <source>
        <strain evidence="3">DQS-5</strain>
    </source>
</reference>
<dbReference type="InterPro" id="IPR023346">
    <property type="entry name" value="Lysozyme-like_dom_sf"/>
</dbReference>
<organism evidence="3 4">
    <name type="scientific">Parachitinimonas caeni</name>
    <dbReference type="NCBI Taxonomy" id="3031301"/>
    <lineage>
        <taxon>Bacteria</taxon>
        <taxon>Pseudomonadati</taxon>
        <taxon>Pseudomonadota</taxon>
        <taxon>Betaproteobacteria</taxon>
        <taxon>Neisseriales</taxon>
        <taxon>Chitinibacteraceae</taxon>
        <taxon>Parachitinimonas</taxon>
    </lineage>
</organism>
<comment type="caution">
    <text evidence="3">The sequence shown here is derived from an EMBL/GenBank/DDBJ whole genome shotgun (WGS) entry which is preliminary data.</text>
</comment>
<dbReference type="Gene3D" id="1.10.530.10">
    <property type="match status" value="1"/>
</dbReference>
<feature type="compositionally biased region" description="Basic and acidic residues" evidence="1">
    <location>
        <begin position="340"/>
        <end position="354"/>
    </location>
</feature>
<feature type="domain" description="Transglycosylase SLT" evidence="2">
    <location>
        <begin position="65"/>
        <end position="142"/>
    </location>
</feature>
<evidence type="ECO:0000313" key="3">
    <source>
        <dbReference type="EMBL" id="MDK2123704.1"/>
    </source>
</evidence>
<feature type="region of interest" description="Disordered" evidence="1">
    <location>
        <begin position="527"/>
        <end position="584"/>
    </location>
</feature>
<proteinExistence type="predicted"/>
<evidence type="ECO:0000259" key="2">
    <source>
        <dbReference type="Pfam" id="PF01464"/>
    </source>
</evidence>
<keyword evidence="4" id="KW-1185">Reference proteome</keyword>
<feature type="compositionally biased region" description="Basic and acidic residues" evidence="1">
    <location>
        <begin position="549"/>
        <end position="573"/>
    </location>
</feature>
<dbReference type="CDD" id="cd00254">
    <property type="entry name" value="LT-like"/>
    <property type="match status" value="1"/>
</dbReference>
<accession>A0ABT7DUP3</accession>
<dbReference type="InterPro" id="IPR008258">
    <property type="entry name" value="Transglycosylase_SLT_dom_1"/>
</dbReference>
<dbReference type="EMBL" id="JARRAF010000005">
    <property type="protein sequence ID" value="MDK2123704.1"/>
    <property type="molecule type" value="Genomic_DNA"/>
</dbReference>
<feature type="compositionally biased region" description="Basic and acidic residues" evidence="1">
    <location>
        <begin position="1"/>
        <end position="27"/>
    </location>
</feature>
<evidence type="ECO:0000313" key="4">
    <source>
        <dbReference type="Proteomes" id="UP001172778"/>
    </source>
</evidence>
<dbReference type="RefSeq" id="WP_284100003.1">
    <property type="nucleotide sequence ID" value="NZ_JARRAF010000005.1"/>
</dbReference>
<gene>
    <name evidence="3" type="ORF">PZA18_06545</name>
</gene>